<evidence type="ECO:0000313" key="5">
    <source>
        <dbReference type="EMBL" id="MBO1318210.1"/>
    </source>
</evidence>
<dbReference type="Pfam" id="PF17931">
    <property type="entry name" value="TetR_C_23"/>
    <property type="match status" value="1"/>
</dbReference>
<dbReference type="SUPFAM" id="SSF48498">
    <property type="entry name" value="Tetracyclin repressor-like, C-terminal domain"/>
    <property type="match status" value="1"/>
</dbReference>
<accession>A0A8J7Q2T5</accession>
<evidence type="ECO:0000259" key="4">
    <source>
        <dbReference type="PROSITE" id="PS50977"/>
    </source>
</evidence>
<dbReference type="InterPro" id="IPR023772">
    <property type="entry name" value="DNA-bd_HTH_TetR-type_CS"/>
</dbReference>
<comment type="caution">
    <text evidence="5">The sequence shown here is derived from an EMBL/GenBank/DDBJ whole genome shotgun (WGS) entry which is preliminary data.</text>
</comment>
<dbReference type="EMBL" id="JAFREP010000005">
    <property type="protein sequence ID" value="MBO1318210.1"/>
    <property type="molecule type" value="Genomic_DNA"/>
</dbReference>
<dbReference type="PANTHER" id="PTHR30055">
    <property type="entry name" value="HTH-TYPE TRANSCRIPTIONAL REGULATOR RUTR"/>
    <property type="match status" value="1"/>
</dbReference>
<feature type="DNA-binding region" description="H-T-H motif" evidence="2">
    <location>
        <begin position="35"/>
        <end position="54"/>
    </location>
</feature>
<evidence type="ECO:0000313" key="6">
    <source>
        <dbReference type="Proteomes" id="UP000664417"/>
    </source>
</evidence>
<dbReference type="PRINTS" id="PR00455">
    <property type="entry name" value="HTHTETR"/>
</dbReference>
<dbReference type="RefSeq" id="WP_207857857.1">
    <property type="nucleotide sequence ID" value="NZ_JAFREP010000005.1"/>
</dbReference>
<dbReference type="Gene3D" id="1.10.357.10">
    <property type="entry name" value="Tetracycline Repressor, domain 2"/>
    <property type="match status" value="1"/>
</dbReference>
<dbReference type="Proteomes" id="UP000664417">
    <property type="component" value="Unassembled WGS sequence"/>
</dbReference>
<feature type="transmembrane region" description="Helical" evidence="3">
    <location>
        <begin position="157"/>
        <end position="176"/>
    </location>
</feature>
<evidence type="ECO:0000256" key="2">
    <source>
        <dbReference type="PROSITE-ProRule" id="PRU00335"/>
    </source>
</evidence>
<dbReference type="Pfam" id="PF00440">
    <property type="entry name" value="TetR_N"/>
    <property type="match status" value="1"/>
</dbReference>
<keyword evidence="3" id="KW-1133">Transmembrane helix</keyword>
<dbReference type="GO" id="GO:0000976">
    <property type="term" value="F:transcription cis-regulatory region binding"/>
    <property type="evidence" value="ECO:0007669"/>
    <property type="project" value="TreeGrafter"/>
</dbReference>
<protein>
    <submittedName>
        <fullName evidence="5">TetR family transcriptional regulator</fullName>
    </submittedName>
</protein>
<evidence type="ECO:0000256" key="1">
    <source>
        <dbReference type="ARBA" id="ARBA00023125"/>
    </source>
</evidence>
<feature type="domain" description="HTH tetR-type" evidence="4">
    <location>
        <begin position="12"/>
        <end position="72"/>
    </location>
</feature>
<name>A0A8J7Q2T5_9BACT</name>
<dbReference type="PROSITE" id="PS01081">
    <property type="entry name" value="HTH_TETR_1"/>
    <property type="match status" value="1"/>
</dbReference>
<keyword evidence="3" id="KW-0472">Membrane</keyword>
<dbReference type="InterPro" id="IPR036271">
    <property type="entry name" value="Tet_transcr_reg_TetR-rel_C_sf"/>
</dbReference>
<dbReference type="GO" id="GO:0003700">
    <property type="term" value="F:DNA-binding transcription factor activity"/>
    <property type="evidence" value="ECO:0007669"/>
    <property type="project" value="TreeGrafter"/>
</dbReference>
<proteinExistence type="predicted"/>
<organism evidence="5 6">
    <name type="scientific">Acanthopleuribacter pedis</name>
    <dbReference type="NCBI Taxonomy" id="442870"/>
    <lineage>
        <taxon>Bacteria</taxon>
        <taxon>Pseudomonadati</taxon>
        <taxon>Acidobacteriota</taxon>
        <taxon>Holophagae</taxon>
        <taxon>Acanthopleuribacterales</taxon>
        <taxon>Acanthopleuribacteraceae</taxon>
        <taxon>Acanthopleuribacter</taxon>
    </lineage>
</organism>
<reference evidence="5" key="1">
    <citation type="submission" date="2021-03" db="EMBL/GenBank/DDBJ databases">
        <authorList>
            <person name="Wang G."/>
        </authorList>
    </citation>
    <scope>NUCLEOTIDE SEQUENCE</scope>
    <source>
        <strain evidence="5">KCTC 12899</strain>
    </source>
</reference>
<keyword evidence="6" id="KW-1185">Reference proteome</keyword>
<dbReference type="InterPro" id="IPR001647">
    <property type="entry name" value="HTH_TetR"/>
</dbReference>
<dbReference type="PANTHER" id="PTHR30055:SF146">
    <property type="entry name" value="HTH-TYPE TRANSCRIPTIONAL DUAL REGULATOR CECR"/>
    <property type="match status" value="1"/>
</dbReference>
<dbReference type="InterPro" id="IPR009057">
    <property type="entry name" value="Homeodomain-like_sf"/>
</dbReference>
<evidence type="ECO:0000256" key="3">
    <source>
        <dbReference type="SAM" id="Phobius"/>
    </source>
</evidence>
<dbReference type="PROSITE" id="PS50977">
    <property type="entry name" value="HTH_TETR_2"/>
    <property type="match status" value="1"/>
</dbReference>
<gene>
    <name evidence="5" type="ORF">J3U88_07075</name>
</gene>
<keyword evidence="1 2" id="KW-0238">DNA-binding</keyword>
<dbReference type="InterPro" id="IPR041673">
    <property type="entry name" value="TetR_C_23"/>
</dbReference>
<dbReference type="SUPFAM" id="SSF46689">
    <property type="entry name" value="Homeodomain-like"/>
    <property type="match status" value="1"/>
</dbReference>
<dbReference type="InterPro" id="IPR050109">
    <property type="entry name" value="HTH-type_TetR-like_transc_reg"/>
</dbReference>
<keyword evidence="3" id="KW-0812">Transmembrane</keyword>
<sequence>MTSSDAKRKKAEITRQRILDAALPLMLDGGYEKMTMRAIAKKAGLSPGAAYYYFETKEHIINAFYERSLVQHEAACRTILEEEKNFAKRLKLCVQAQIEISRPYHEISAALFKVAADPNHPLSPFSEPSRPLRERSMRIFAEIYRGSRSRVPKPLDAFLPGLLWLYHMGIILFWVYDKTPGQKKTDRFIERTVPLLINLIRLAKVPGFSRALKATLQLLDDFSFLKLPEAEKLSDKK</sequence>
<dbReference type="AlphaFoldDB" id="A0A8J7Q2T5"/>